<dbReference type="RefSeq" id="WP_204709276.1">
    <property type="nucleotide sequence ID" value="NZ_JBHSZV010000034.1"/>
</dbReference>
<feature type="compositionally biased region" description="Basic and acidic residues" evidence="1">
    <location>
        <begin position="35"/>
        <end position="59"/>
    </location>
</feature>
<name>A0ABW2EPQ0_9BACI</name>
<keyword evidence="3" id="KW-1185">Reference proteome</keyword>
<protein>
    <recommendedName>
        <fullName evidence="4">DUF4025 domain-containing protein</fullName>
    </recommendedName>
</protein>
<sequence length="59" mass="6816">MRKKKSNHNKTDTSNQTAEFFSHSSEVNKAFTNVEQEKDPDKEKESDAILGHYSDRDSQ</sequence>
<gene>
    <name evidence="2" type="ORF">ACFQIC_13465</name>
</gene>
<reference evidence="3" key="1">
    <citation type="journal article" date="2019" name="Int. J. Syst. Evol. Microbiol.">
        <title>The Global Catalogue of Microorganisms (GCM) 10K type strain sequencing project: providing services to taxonomists for standard genome sequencing and annotation.</title>
        <authorList>
            <consortium name="The Broad Institute Genomics Platform"/>
            <consortium name="The Broad Institute Genome Sequencing Center for Infectious Disease"/>
            <person name="Wu L."/>
            <person name="Ma J."/>
        </authorList>
    </citation>
    <scope>NUCLEOTIDE SEQUENCE [LARGE SCALE GENOMIC DNA]</scope>
    <source>
        <strain evidence="3">CGMCC 4.1621</strain>
    </source>
</reference>
<comment type="caution">
    <text evidence="2">The sequence shown here is derived from an EMBL/GenBank/DDBJ whole genome shotgun (WGS) entry which is preliminary data.</text>
</comment>
<evidence type="ECO:0000256" key="1">
    <source>
        <dbReference type="SAM" id="MobiDB-lite"/>
    </source>
</evidence>
<accession>A0ABW2EPQ0</accession>
<organism evidence="2 3">
    <name type="scientific">Halobacillus seohaensis</name>
    <dbReference type="NCBI Taxonomy" id="447421"/>
    <lineage>
        <taxon>Bacteria</taxon>
        <taxon>Bacillati</taxon>
        <taxon>Bacillota</taxon>
        <taxon>Bacilli</taxon>
        <taxon>Bacillales</taxon>
        <taxon>Bacillaceae</taxon>
        <taxon>Halobacillus</taxon>
    </lineage>
</organism>
<proteinExistence type="predicted"/>
<feature type="region of interest" description="Disordered" evidence="1">
    <location>
        <begin position="1"/>
        <end position="59"/>
    </location>
</feature>
<dbReference type="Proteomes" id="UP001596410">
    <property type="component" value="Unassembled WGS sequence"/>
</dbReference>
<evidence type="ECO:0000313" key="3">
    <source>
        <dbReference type="Proteomes" id="UP001596410"/>
    </source>
</evidence>
<evidence type="ECO:0008006" key="4">
    <source>
        <dbReference type="Google" id="ProtNLM"/>
    </source>
</evidence>
<feature type="compositionally biased region" description="Polar residues" evidence="1">
    <location>
        <begin position="12"/>
        <end position="34"/>
    </location>
</feature>
<evidence type="ECO:0000313" key="2">
    <source>
        <dbReference type="EMBL" id="MFC7062846.1"/>
    </source>
</evidence>
<dbReference type="EMBL" id="JBHSZV010000034">
    <property type="protein sequence ID" value="MFC7062846.1"/>
    <property type="molecule type" value="Genomic_DNA"/>
</dbReference>